<feature type="compositionally biased region" description="Basic and acidic residues" evidence="1">
    <location>
        <begin position="246"/>
        <end position="270"/>
    </location>
</feature>
<sequence>MARTRSSEPTPPTPEPPADPSGRRSRADMAPTPPVNAPRENDEVNVAIAASADSGGGTITARKAGGLRDVGMNVDPLQVGLPAALQHLAKGVNIAFQTDYGENYLEAVYQAAVVFDDEIRIVHKEYFGFGQSWFSQFGKLIRSMQLTFDGPDPASPEGQRRLRENGPATIRGMLNLFGRKLDLVAEYEDRVPAYVEQMFDRLEASGIIDGWNRGDWKVRTTRIGLDIRITPAEHVLEQLAARAKAEAEAKRAEAEAAKAEAEAEAKRAEARAQSAKAKAEPEPEPEPEPAKEKKGGKGRRK</sequence>
<evidence type="ECO:0000256" key="1">
    <source>
        <dbReference type="SAM" id="MobiDB-lite"/>
    </source>
</evidence>
<evidence type="ECO:0000313" key="2">
    <source>
        <dbReference type="EMBL" id="QDV34341.1"/>
    </source>
</evidence>
<protein>
    <submittedName>
        <fullName evidence="2">Uncharacterized protein</fullName>
    </submittedName>
</protein>
<organism evidence="2 3">
    <name type="scientific">Tautonia plasticadhaerens</name>
    <dbReference type="NCBI Taxonomy" id="2527974"/>
    <lineage>
        <taxon>Bacteria</taxon>
        <taxon>Pseudomonadati</taxon>
        <taxon>Planctomycetota</taxon>
        <taxon>Planctomycetia</taxon>
        <taxon>Isosphaerales</taxon>
        <taxon>Isosphaeraceae</taxon>
        <taxon>Tautonia</taxon>
    </lineage>
</organism>
<gene>
    <name evidence="2" type="ORF">ElP_22260</name>
</gene>
<proteinExistence type="predicted"/>
<feature type="region of interest" description="Disordered" evidence="1">
    <location>
        <begin position="246"/>
        <end position="301"/>
    </location>
</feature>
<dbReference type="Proteomes" id="UP000317835">
    <property type="component" value="Chromosome"/>
</dbReference>
<feature type="compositionally biased region" description="Pro residues" evidence="1">
    <location>
        <begin position="9"/>
        <end position="19"/>
    </location>
</feature>
<dbReference type="EMBL" id="CP036426">
    <property type="protein sequence ID" value="QDV34341.1"/>
    <property type="molecule type" value="Genomic_DNA"/>
</dbReference>
<dbReference type="AlphaFoldDB" id="A0A518H0J7"/>
<keyword evidence="3" id="KW-1185">Reference proteome</keyword>
<feature type="region of interest" description="Disordered" evidence="1">
    <location>
        <begin position="1"/>
        <end position="42"/>
    </location>
</feature>
<evidence type="ECO:0000313" key="3">
    <source>
        <dbReference type="Proteomes" id="UP000317835"/>
    </source>
</evidence>
<name>A0A518H0J7_9BACT</name>
<accession>A0A518H0J7</accession>
<dbReference type="KEGG" id="tpla:ElP_22260"/>
<reference evidence="2 3" key="1">
    <citation type="submission" date="2019-02" db="EMBL/GenBank/DDBJ databases">
        <title>Deep-cultivation of Planctomycetes and their phenomic and genomic characterization uncovers novel biology.</title>
        <authorList>
            <person name="Wiegand S."/>
            <person name="Jogler M."/>
            <person name="Boedeker C."/>
            <person name="Pinto D."/>
            <person name="Vollmers J."/>
            <person name="Rivas-Marin E."/>
            <person name="Kohn T."/>
            <person name="Peeters S.H."/>
            <person name="Heuer A."/>
            <person name="Rast P."/>
            <person name="Oberbeckmann S."/>
            <person name="Bunk B."/>
            <person name="Jeske O."/>
            <person name="Meyerdierks A."/>
            <person name="Storesund J.E."/>
            <person name="Kallscheuer N."/>
            <person name="Luecker S."/>
            <person name="Lage O.M."/>
            <person name="Pohl T."/>
            <person name="Merkel B.J."/>
            <person name="Hornburger P."/>
            <person name="Mueller R.-W."/>
            <person name="Bruemmer F."/>
            <person name="Labrenz M."/>
            <person name="Spormann A.M."/>
            <person name="Op den Camp H."/>
            <person name="Overmann J."/>
            <person name="Amann R."/>
            <person name="Jetten M.S.M."/>
            <person name="Mascher T."/>
            <person name="Medema M.H."/>
            <person name="Devos D.P."/>
            <person name="Kaster A.-K."/>
            <person name="Ovreas L."/>
            <person name="Rohde M."/>
            <person name="Galperin M.Y."/>
            <person name="Jogler C."/>
        </authorList>
    </citation>
    <scope>NUCLEOTIDE SEQUENCE [LARGE SCALE GENOMIC DNA]</scope>
    <source>
        <strain evidence="2 3">ElP</strain>
    </source>
</reference>